<gene>
    <name evidence="2" type="ORF">HJC23_008694</name>
</gene>
<protein>
    <submittedName>
        <fullName evidence="2">Uncharacterized protein</fullName>
    </submittedName>
</protein>
<feature type="compositionally biased region" description="Polar residues" evidence="1">
    <location>
        <begin position="20"/>
        <end position="34"/>
    </location>
</feature>
<sequence>MSFGKQLLHGKLNYPDPMKSSMNSDQLYHNTLIQESEPRKQDGSVEEGTGRLKQEPLQIQVSSTFDADMILRKIIEDRSAILALRSEADRNENELLKAKAWQMQTSEQLLKVEKEISRHIAKAKYDISEYNESSKQYINGFIAAFQNGDIEKLRHHPFVPSLKELEESISLRKALVIEKVQADDRVRKLEIISSRHHIAKTVLRKNEEAFVRAIAIAKQKFSDSCGSWLHDFEALLLDLPGFQGTAGKRDKISVRVRNGGNETADSKKATQHAGLTWSKGSLKRPPPEEEDLEKKHKRHETIQPDLVGDIRHENSDTRQEPSISNSIGAHANSEPSVDFTRAHADFLNDVAIAEALTRLGG</sequence>
<name>A0ABD3QHC7_9STRA</name>
<accession>A0ABD3QHC7</accession>
<organism evidence="2 3">
    <name type="scientific">Cyclotella cryptica</name>
    <dbReference type="NCBI Taxonomy" id="29204"/>
    <lineage>
        <taxon>Eukaryota</taxon>
        <taxon>Sar</taxon>
        <taxon>Stramenopiles</taxon>
        <taxon>Ochrophyta</taxon>
        <taxon>Bacillariophyta</taxon>
        <taxon>Coscinodiscophyceae</taxon>
        <taxon>Thalassiosirophycidae</taxon>
        <taxon>Stephanodiscales</taxon>
        <taxon>Stephanodiscaceae</taxon>
        <taxon>Cyclotella</taxon>
    </lineage>
</organism>
<keyword evidence="3" id="KW-1185">Reference proteome</keyword>
<evidence type="ECO:0000313" key="2">
    <source>
        <dbReference type="EMBL" id="KAL3799567.1"/>
    </source>
</evidence>
<feature type="region of interest" description="Disordered" evidence="1">
    <location>
        <begin position="1"/>
        <end position="53"/>
    </location>
</feature>
<dbReference type="EMBL" id="JABMIG020000038">
    <property type="protein sequence ID" value="KAL3799567.1"/>
    <property type="molecule type" value="Genomic_DNA"/>
</dbReference>
<dbReference type="Proteomes" id="UP001516023">
    <property type="component" value="Unassembled WGS sequence"/>
</dbReference>
<feature type="compositionally biased region" description="Basic and acidic residues" evidence="1">
    <location>
        <begin position="36"/>
        <end position="53"/>
    </location>
</feature>
<feature type="region of interest" description="Disordered" evidence="1">
    <location>
        <begin position="259"/>
        <end position="334"/>
    </location>
</feature>
<evidence type="ECO:0000313" key="3">
    <source>
        <dbReference type="Proteomes" id="UP001516023"/>
    </source>
</evidence>
<feature type="compositionally biased region" description="Basic and acidic residues" evidence="1">
    <location>
        <begin position="308"/>
        <end position="319"/>
    </location>
</feature>
<comment type="caution">
    <text evidence="2">The sequence shown here is derived from an EMBL/GenBank/DDBJ whole genome shotgun (WGS) entry which is preliminary data.</text>
</comment>
<reference evidence="2 3" key="1">
    <citation type="journal article" date="2020" name="G3 (Bethesda)">
        <title>Improved Reference Genome for Cyclotella cryptica CCMP332, a Model for Cell Wall Morphogenesis, Salinity Adaptation, and Lipid Production in Diatoms (Bacillariophyta).</title>
        <authorList>
            <person name="Roberts W.R."/>
            <person name="Downey K.M."/>
            <person name="Ruck E.C."/>
            <person name="Traller J.C."/>
            <person name="Alverson A.J."/>
        </authorList>
    </citation>
    <scope>NUCLEOTIDE SEQUENCE [LARGE SCALE GENOMIC DNA]</scope>
    <source>
        <strain evidence="2 3">CCMP332</strain>
    </source>
</reference>
<dbReference type="AlphaFoldDB" id="A0ABD3QHC7"/>
<evidence type="ECO:0000256" key="1">
    <source>
        <dbReference type="SAM" id="MobiDB-lite"/>
    </source>
</evidence>
<proteinExistence type="predicted"/>